<keyword evidence="3 5" id="KW-0560">Oxidoreductase</keyword>
<dbReference type="PANTHER" id="PTHR36925:SF1">
    <property type="entry name" value="COBALT-PRECORRIN-6A REDUCTASE"/>
    <property type="match status" value="1"/>
</dbReference>
<evidence type="ECO:0000256" key="4">
    <source>
        <dbReference type="SAM" id="MobiDB-lite"/>
    </source>
</evidence>
<sequence>MTRSRPHVLLLGGTSEASALARLLAARSDIPAMVSLAGRTINPAPPPIAHRIGGFGGVEGLCAFLEENAVTALIDATHPFAERMSANAVEAARRMGVPLLALRRPAWLAVDGDRWREVPDAEAAVEALGTAPRRVFLTTGRLELPAFLAAPQHFYLVRSVDPPEELPPRARLILARGPFAEADDYSLMQEEAVDILVTKNSGGSATYGKIAAARRLGLPVILLRRPGTAEVETVATAQEALAWIEHRGAGLQTSPETSRPPERQSRV</sequence>
<feature type="region of interest" description="Disordered" evidence="4">
    <location>
        <begin position="247"/>
        <end position="267"/>
    </location>
</feature>
<dbReference type="EC" id="1.3.1.106" evidence="5"/>
<accession>A0ABV3PQU6</accession>
<comment type="caution">
    <text evidence="5">The sequence shown here is derived from an EMBL/GenBank/DDBJ whole genome shotgun (WGS) entry which is preliminary data.</text>
</comment>
<evidence type="ECO:0000256" key="1">
    <source>
        <dbReference type="ARBA" id="ARBA00004953"/>
    </source>
</evidence>
<protein>
    <submittedName>
        <fullName evidence="5">Cobalt-precorrin-6A reductase</fullName>
        <ecNumber evidence="5">1.3.1.106</ecNumber>
    </submittedName>
</protein>
<gene>
    <name evidence="5" type="ORF">ABXS05_20870</name>
</gene>
<dbReference type="PANTHER" id="PTHR36925">
    <property type="entry name" value="COBALT-PRECORRIN-6A REDUCTASE"/>
    <property type="match status" value="1"/>
</dbReference>
<proteinExistence type="predicted"/>
<dbReference type="InterPro" id="IPR003723">
    <property type="entry name" value="Precorrin-6x_reduct"/>
</dbReference>
<name>A0ABV3PQU6_9HYPH</name>
<comment type="pathway">
    <text evidence="1">Cofactor biosynthesis; adenosylcobalamin biosynthesis.</text>
</comment>
<evidence type="ECO:0000256" key="2">
    <source>
        <dbReference type="ARBA" id="ARBA00022573"/>
    </source>
</evidence>
<dbReference type="GO" id="GO:0016491">
    <property type="term" value="F:oxidoreductase activity"/>
    <property type="evidence" value="ECO:0007669"/>
    <property type="project" value="UniProtKB-KW"/>
</dbReference>
<evidence type="ECO:0000313" key="6">
    <source>
        <dbReference type="Proteomes" id="UP001555786"/>
    </source>
</evidence>
<reference evidence="5 6" key="1">
    <citation type="submission" date="2024-07" db="EMBL/GenBank/DDBJ databases">
        <title>Description of Labrys sedimenti sp. nov., isolated from a diclofenac-degrading enrichment culture.</title>
        <authorList>
            <person name="Tancsics A."/>
            <person name="Csepanyi A."/>
        </authorList>
    </citation>
    <scope>NUCLEOTIDE SEQUENCE [LARGE SCALE GENOMIC DNA]</scope>
    <source>
        <strain evidence="5 6">LMG 23578</strain>
    </source>
</reference>
<keyword evidence="6" id="KW-1185">Reference proteome</keyword>
<dbReference type="EMBL" id="JBFNQD010000007">
    <property type="protein sequence ID" value="MEW9308020.1"/>
    <property type="molecule type" value="Genomic_DNA"/>
</dbReference>
<dbReference type="Pfam" id="PF02571">
    <property type="entry name" value="CbiJ"/>
    <property type="match status" value="1"/>
</dbReference>
<evidence type="ECO:0000313" key="5">
    <source>
        <dbReference type="EMBL" id="MEW9308020.1"/>
    </source>
</evidence>
<evidence type="ECO:0000256" key="3">
    <source>
        <dbReference type="ARBA" id="ARBA00023002"/>
    </source>
</evidence>
<keyword evidence="2" id="KW-0169">Cobalamin biosynthesis</keyword>
<dbReference type="RefSeq" id="WP_367625257.1">
    <property type="nucleotide sequence ID" value="NZ_JBFNQD010000007.1"/>
</dbReference>
<dbReference type="NCBIfam" id="NF005968">
    <property type="entry name" value="PRK08057.1-2"/>
    <property type="match status" value="1"/>
</dbReference>
<dbReference type="PROSITE" id="PS51014">
    <property type="entry name" value="COBK_CBIJ"/>
    <property type="match status" value="1"/>
</dbReference>
<organism evidence="5 6">
    <name type="scientific">Labrys neptuniae</name>
    <dbReference type="NCBI Taxonomy" id="376174"/>
    <lineage>
        <taxon>Bacteria</taxon>
        <taxon>Pseudomonadati</taxon>
        <taxon>Pseudomonadota</taxon>
        <taxon>Alphaproteobacteria</taxon>
        <taxon>Hyphomicrobiales</taxon>
        <taxon>Xanthobacteraceae</taxon>
        <taxon>Labrys</taxon>
    </lineage>
</organism>
<dbReference type="Proteomes" id="UP001555786">
    <property type="component" value="Unassembled WGS sequence"/>
</dbReference>
<dbReference type="NCBIfam" id="TIGR00715">
    <property type="entry name" value="precor6x_red"/>
    <property type="match status" value="1"/>
</dbReference>